<keyword evidence="1" id="KW-0175">Coiled coil</keyword>
<evidence type="ECO:0000259" key="3">
    <source>
        <dbReference type="SMART" id="SM00382"/>
    </source>
</evidence>
<evidence type="ECO:0000256" key="1">
    <source>
        <dbReference type="SAM" id="Coils"/>
    </source>
</evidence>
<accession>A0ABR0KML0</accession>
<dbReference type="InterPro" id="IPR027417">
    <property type="entry name" value="P-loop_NTPase"/>
</dbReference>
<dbReference type="PANTHER" id="PTHR46411">
    <property type="entry name" value="FAMILY ATPASE, PUTATIVE-RELATED"/>
    <property type="match status" value="1"/>
</dbReference>
<gene>
    <name evidence="4" type="ORF">LTR24_001128</name>
</gene>
<feature type="coiled-coil region" evidence="1">
    <location>
        <begin position="276"/>
        <end position="303"/>
    </location>
</feature>
<evidence type="ECO:0000313" key="5">
    <source>
        <dbReference type="Proteomes" id="UP001345013"/>
    </source>
</evidence>
<dbReference type="Gene3D" id="3.40.50.300">
    <property type="entry name" value="P-loop containing nucleotide triphosphate hydrolases"/>
    <property type="match status" value="1"/>
</dbReference>
<dbReference type="InterPro" id="IPR003593">
    <property type="entry name" value="AAA+_ATPase"/>
</dbReference>
<dbReference type="CDD" id="cd19481">
    <property type="entry name" value="RecA-like_protease"/>
    <property type="match status" value="1"/>
</dbReference>
<feature type="compositionally biased region" description="Polar residues" evidence="2">
    <location>
        <begin position="512"/>
        <end position="526"/>
    </location>
</feature>
<sequence>MSTNDYDFNFLRTQAADPLHGRHGQVLRQAFNERLLQEHSDMMRSRSSLFRGRKVESDPELEDESSSLASSDQSSDSAASSEDEKTKKKAKKVKASKSKKKGARSNNGSAGIEQLVNLLAGKMKQNIAPPLLDNALEPLPPSGSVPPPLALNASDIAAQVVALLKQGEEPSDGKKAPGKVGSKVAFKRVDQVYDRKIHNYKLKETVQSDPKTDQWDQYVFNVRRSFDPTSRYLATYVDIKSKQLRGCLKEIMGEIKGINLVTEKPQIDPNMLFLYLEELRGMQERQEARSKALENKKEKKAAKLKSQHLKVLIDYLDEDFAETKKALYPMLEAGITTFEYLWALFKPNTILYSSTYGDDEEPRAFKAIYSKENASMMKGRWYSIESKYLEYDGKNFGMATVHAEVPAFTGARKISSLPCYPIHYHKDAEKARQELVERGKKFVALQGMNYKTYTGMCYVKKEDKVLKVDVHGRIMVDPAIFRRTNPNYPLSTVKPFESEVDESSHIIDEDNTNVTTSSDSRGQPTPASEDFDKHKQFKVVKHDDGKHILIEIGSDEAAQATIEDSTQKIFTEEQLLVASSTAVGFSFSEKLWLEFAVSKIGEVTWNTDAFDSLILPDSQKHIVKSMVSSHAFHPSRSIDDIIAGKGKGLVAVLHGGPGLGKTLTVESIADLLKRPLYMVSAGDLGTNSQTLERELQNILDIAHAWGAVLLLDEADVFLEKRSTHDIHRNALVSIFLRLLEYFQGILFLTTNRVEVFDDAFVSRIHLSLRYGDLPTKAKKAVWKTFLAKVRDAEGMQVEDIQEKDLDDLSRRALNGRQIKNIVRAAQALAIYEDVALGMGHIRTVLDVAQSFERDLKGGTGYEDAMRGYT</sequence>
<dbReference type="InterPro" id="IPR054289">
    <property type="entry name" value="DUF7025"/>
</dbReference>
<feature type="region of interest" description="Disordered" evidence="2">
    <location>
        <begin position="499"/>
        <end position="530"/>
    </location>
</feature>
<comment type="caution">
    <text evidence="4">The sequence shown here is derived from an EMBL/GenBank/DDBJ whole genome shotgun (WGS) entry which is preliminary data.</text>
</comment>
<reference evidence="4 5" key="1">
    <citation type="submission" date="2023-08" db="EMBL/GenBank/DDBJ databases">
        <title>Black Yeasts Isolated from many extreme environments.</title>
        <authorList>
            <person name="Coleine C."/>
            <person name="Stajich J.E."/>
            <person name="Selbmann L."/>
        </authorList>
    </citation>
    <scope>NUCLEOTIDE SEQUENCE [LARGE SCALE GENOMIC DNA]</scope>
    <source>
        <strain evidence="4 5">CCFEE 5885</strain>
    </source>
</reference>
<dbReference type="PANTHER" id="PTHR46411:SF1">
    <property type="entry name" value="FAMILY ATPASE, PUTATIVE (AFU_ORTHOLOGUE AFUA_7G05752)-RELATED"/>
    <property type="match status" value="1"/>
</dbReference>
<dbReference type="Pfam" id="PF00004">
    <property type="entry name" value="AAA"/>
    <property type="match status" value="1"/>
</dbReference>
<protein>
    <recommendedName>
        <fullName evidence="3">AAA+ ATPase domain-containing protein</fullName>
    </recommendedName>
</protein>
<dbReference type="Proteomes" id="UP001345013">
    <property type="component" value="Unassembled WGS sequence"/>
</dbReference>
<dbReference type="Pfam" id="PF22942">
    <property type="entry name" value="DUF7025"/>
    <property type="match status" value="1"/>
</dbReference>
<dbReference type="InterPro" id="IPR003959">
    <property type="entry name" value="ATPase_AAA_core"/>
</dbReference>
<feature type="domain" description="AAA+ ATPase" evidence="3">
    <location>
        <begin position="647"/>
        <end position="772"/>
    </location>
</feature>
<dbReference type="EMBL" id="JAVRRG010000008">
    <property type="protein sequence ID" value="KAK5100063.1"/>
    <property type="molecule type" value="Genomic_DNA"/>
</dbReference>
<proteinExistence type="predicted"/>
<dbReference type="SUPFAM" id="SSF52540">
    <property type="entry name" value="P-loop containing nucleoside triphosphate hydrolases"/>
    <property type="match status" value="1"/>
</dbReference>
<organism evidence="4 5">
    <name type="scientific">Lithohypha guttulata</name>
    <dbReference type="NCBI Taxonomy" id="1690604"/>
    <lineage>
        <taxon>Eukaryota</taxon>
        <taxon>Fungi</taxon>
        <taxon>Dikarya</taxon>
        <taxon>Ascomycota</taxon>
        <taxon>Pezizomycotina</taxon>
        <taxon>Eurotiomycetes</taxon>
        <taxon>Chaetothyriomycetidae</taxon>
        <taxon>Chaetothyriales</taxon>
        <taxon>Trichomeriaceae</taxon>
        <taxon>Lithohypha</taxon>
    </lineage>
</organism>
<feature type="region of interest" description="Disordered" evidence="2">
    <location>
        <begin position="42"/>
        <end position="108"/>
    </location>
</feature>
<evidence type="ECO:0000256" key="2">
    <source>
        <dbReference type="SAM" id="MobiDB-lite"/>
    </source>
</evidence>
<evidence type="ECO:0000313" key="4">
    <source>
        <dbReference type="EMBL" id="KAK5100063.1"/>
    </source>
</evidence>
<feature type="compositionally biased region" description="Low complexity" evidence="2">
    <location>
        <begin position="66"/>
        <end position="80"/>
    </location>
</feature>
<dbReference type="SMART" id="SM00382">
    <property type="entry name" value="AAA"/>
    <property type="match status" value="1"/>
</dbReference>
<feature type="compositionally biased region" description="Basic residues" evidence="2">
    <location>
        <begin position="87"/>
        <end position="103"/>
    </location>
</feature>
<name>A0ABR0KML0_9EURO</name>
<keyword evidence="5" id="KW-1185">Reference proteome</keyword>